<name>B3M777_DROAN</name>
<evidence type="ECO:0008006" key="5">
    <source>
        <dbReference type="Google" id="ProtNLM"/>
    </source>
</evidence>
<dbReference type="GO" id="GO:1902410">
    <property type="term" value="P:mitotic cytokinetic process"/>
    <property type="evidence" value="ECO:0007669"/>
    <property type="project" value="TreeGrafter"/>
</dbReference>
<keyword evidence="4" id="KW-1185">Reference proteome</keyword>
<dbReference type="SMR" id="B3M777"/>
<dbReference type="OMA" id="HQKQKTR"/>
<dbReference type="EMBL" id="CH902618">
    <property type="protein sequence ID" value="EDV38738.1"/>
    <property type="molecule type" value="Genomic_DNA"/>
</dbReference>
<protein>
    <recommendedName>
        <fullName evidence="5">Centrobin</fullName>
    </recommendedName>
</protein>
<dbReference type="AlphaFoldDB" id="B3M777"/>
<accession>B3M777</accession>
<dbReference type="PANTHER" id="PTHR34439">
    <property type="entry name" value="CENTROBIN"/>
    <property type="match status" value="1"/>
</dbReference>
<feature type="coiled-coil region" evidence="1">
    <location>
        <begin position="488"/>
        <end position="577"/>
    </location>
</feature>
<feature type="compositionally biased region" description="Polar residues" evidence="2">
    <location>
        <begin position="626"/>
        <end position="639"/>
    </location>
</feature>
<evidence type="ECO:0000256" key="2">
    <source>
        <dbReference type="SAM" id="MobiDB-lite"/>
    </source>
</evidence>
<dbReference type="GO" id="GO:0005813">
    <property type="term" value="C:centrosome"/>
    <property type="evidence" value="ECO:0007669"/>
    <property type="project" value="TreeGrafter"/>
</dbReference>
<dbReference type="GO" id="GO:0071539">
    <property type="term" value="P:protein localization to centrosome"/>
    <property type="evidence" value="ECO:0007669"/>
    <property type="project" value="EnsemblMetazoa"/>
</dbReference>
<evidence type="ECO:0000313" key="4">
    <source>
        <dbReference type="Proteomes" id="UP000007801"/>
    </source>
</evidence>
<evidence type="ECO:0000256" key="1">
    <source>
        <dbReference type="SAM" id="Coils"/>
    </source>
</evidence>
<dbReference type="OrthoDB" id="8190486at2759"/>
<reference evidence="3 4" key="1">
    <citation type="journal article" date="2007" name="Nature">
        <title>Evolution of genes and genomes on the Drosophila phylogeny.</title>
        <authorList>
            <consortium name="Drosophila 12 Genomes Consortium"/>
            <person name="Clark A.G."/>
            <person name="Eisen M.B."/>
            <person name="Smith D.R."/>
            <person name="Bergman C.M."/>
            <person name="Oliver B."/>
            <person name="Markow T.A."/>
            <person name="Kaufman T.C."/>
            <person name="Kellis M."/>
            <person name="Gelbart W."/>
            <person name="Iyer V.N."/>
            <person name="Pollard D.A."/>
            <person name="Sackton T.B."/>
            <person name="Larracuente A.M."/>
            <person name="Singh N.D."/>
            <person name="Abad J.P."/>
            <person name="Abt D.N."/>
            <person name="Adryan B."/>
            <person name="Aguade M."/>
            <person name="Akashi H."/>
            <person name="Anderson W.W."/>
            <person name="Aquadro C.F."/>
            <person name="Ardell D.H."/>
            <person name="Arguello R."/>
            <person name="Artieri C.G."/>
            <person name="Barbash D.A."/>
            <person name="Barker D."/>
            <person name="Barsanti P."/>
            <person name="Batterham P."/>
            <person name="Batzoglou S."/>
            <person name="Begun D."/>
            <person name="Bhutkar A."/>
            <person name="Blanco E."/>
            <person name="Bosak S.A."/>
            <person name="Bradley R.K."/>
            <person name="Brand A.D."/>
            <person name="Brent M.R."/>
            <person name="Brooks A.N."/>
            <person name="Brown R.H."/>
            <person name="Butlin R.K."/>
            <person name="Caggese C."/>
            <person name="Calvi B.R."/>
            <person name="Bernardo de Carvalho A."/>
            <person name="Caspi A."/>
            <person name="Castrezana S."/>
            <person name="Celniker S.E."/>
            <person name="Chang J.L."/>
            <person name="Chapple C."/>
            <person name="Chatterji S."/>
            <person name="Chinwalla A."/>
            <person name="Civetta A."/>
            <person name="Clifton S.W."/>
            <person name="Comeron J.M."/>
            <person name="Costello J.C."/>
            <person name="Coyne J.A."/>
            <person name="Daub J."/>
            <person name="David R.G."/>
            <person name="Delcher A.L."/>
            <person name="Delehaunty K."/>
            <person name="Do C.B."/>
            <person name="Ebling H."/>
            <person name="Edwards K."/>
            <person name="Eickbush T."/>
            <person name="Evans J.D."/>
            <person name="Filipski A."/>
            <person name="Findeiss S."/>
            <person name="Freyhult E."/>
            <person name="Fulton L."/>
            <person name="Fulton R."/>
            <person name="Garcia A.C."/>
            <person name="Gardiner A."/>
            <person name="Garfield D.A."/>
            <person name="Garvin B.E."/>
            <person name="Gibson G."/>
            <person name="Gilbert D."/>
            <person name="Gnerre S."/>
            <person name="Godfrey J."/>
            <person name="Good R."/>
            <person name="Gotea V."/>
            <person name="Gravely B."/>
            <person name="Greenberg A.J."/>
            <person name="Griffiths-Jones S."/>
            <person name="Gross S."/>
            <person name="Guigo R."/>
            <person name="Gustafson E.A."/>
            <person name="Haerty W."/>
            <person name="Hahn M.W."/>
            <person name="Halligan D.L."/>
            <person name="Halpern A.L."/>
            <person name="Halter G.M."/>
            <person name="Han M.V."/>
            <person name="Heger A."/>
            <person name="Hillier L."/>
            <person name="Hinrichs A.S."/>
            <person name="Holmes I."/>
            <person name="Hoskins R.A."/>
            <person name="Hubisz M.J."/>
            <person name="Hultmark D."/>
            <person name="Huntley M.A."/>
            <person name="Jaffe D.B."/>
            <person name="Jagadeeshan S."/>
            <person name="Jeck W.R."/>
            <person name="Johnson J."/>
            <person name="Jones C.D."/>
            <person name="Jordan W.C."/>
            <person name="Karpen G.H."/>
            <person name="Kataoka E."/>
            <person name="Keightley P.D."/>
            <person name="Kheradpour P."/>
            <person name="Kirkness E.F."/>
            <person name="Koerich L.B."/>
            <person name="Kristiansen K."/>
            <person name="Kudrna D."/>
            <person name="Kulathinal R.J."/>
            <person name="Kumar S."/>
            <person name="Kwok R."/>
            <person name="Lander E."/>
            <person name="Langley C.H."/>
            <person name="Lapoint R."/>
            <person name="Lazzaro B.P."/>
            <person name="Lee S.J."/>
            <person name="Levesque L."/>
            <person name="Li R."/>
            <person name="Lin C.F."/>
            <person name="Lin M.F."/>
            <person name="Lindblad-Toh K."/>
            <person name="Llopart A."/>
            <person name="Long M."/>
            <person name="Low L."/>
            <person name="Lozovsky E."/>
            <person name="Lu J."/>
            <person name="Luo M."/>
            <person name="Machado C.A."/>
            <person name="Makalowski W."/>
            <person name="Marzo M."/>
            <person name="Matsuda M."/>
            <person name="Matzkin L."/>
            <person name="McAllister B."/>
            <person name="McBride C.S."/>
            <person name="McKernan B."/>
            <person name="McKernan K."/>
            <person name="Mendez-Lago M."/>
            <person name="Minx P."/>
            <person name="Mollenhauer M.U."/>
            <person name="Montooth K."/>
            <person name="Mount S.M."/>
            <person name="Mu X."/>
            <person name="Myers E."/>
            <person name="Negre B."/>
            <person name="Newfeld S."/>
            <person name="Nielsen R."/>
            <person name="Noor M.A."/>
            <person name="O'Grady P."/>
            <person name="Pachter L."/>
            <person name="Papaceit M."/>
            <person name="Parisi M.J."/>
            <person name="Parisi M."/>
            <person name="Parts L."/>
            <person name="Pedersen J.S."/>
            <person name="Pesole G."/>
            <person name="Phillippy A.M."/>
            <person name="Ponting C.P."/>
            <person name="Pop M."/>
            <person name="Porcelli D."/>
            <person name="Powell J.R."/>
            <person name="Prohaska S."/>
            <person name="Pruitt K."/>
            <person name="Puig M."/>
            <person name="Quesneville H."/>
            <person name="Ram K.R."/>
            <person name="Rand D."/>
            <person name="Rasmussen M.D."/>
            <person name="Reed L.K."/>
            <person name="Reenan R."/>
            <person name="Reily A."/>
            <person name="Remington K.A."/>
            <person name="Rieger T.T."/>
            <person name="Ritchie M.G."/>
            <person name="Robin C."/>
            <person name="Rogers Y.H."/>
            <person name="Rohde C."/>
            <person name="Rozas J."/>
            <person name="Rubenfield M.J."/>
            <person name="Ruiz A."/>
            <person name="Russo S."/>
            <person name="Salzberg S.L."/>
            <person name="Sanchez-Gracia A."/>
            <person name="Saranga D.J."/>
            <person name="Sato H."/>
            <person name="Schaeffer S.W."/>
            <person name="Schatz M.C."/>
            <person name="Schlenke T."/>
            <person name="Schwartz R."/>
            <person name="Segarra C."/>
            <person name="Singh R.S."/>
            <person name="Sirot L."/>
            <person name="Sirota M."/>
            <person name="Sisneros N.B."/>
            <person name="Smith C.D."/>
            <person name="Smith T.F."/>
            <person name="Spieth J."/>
            <person name="Stage D.E."/>
            <person name="Stark A."/>
            <person name="Stephan W."/>
            <person name="Strausberg R.L."/>
            <person name="Strempel S."/>
            <person name="Sturgill D."/>
            <person name="Sutton G."/>
            <person name="Sutton G.G."/>
            <person name="Tao W."/>
            <person name="Teichmann S."/>
            <person name="Tobari Y.N."/>
            <person name="Tomimura Y."/>
            <person name="Tsolas J.M."/>
            <person name="Valente V.L."/>
            <person name="Venter E."/>
            <person name="Venter J.C."/>
            <person name="Vicario S."/>
            <person name="Vieira F.G."/>
            <person name="Vilella A.J."/>
            <person name="Villasante A."/>
            <person name="Walenz B."/>
            <person name="Wang J."/>
            <person name="Wasserman M."/>
            <person name="Watts T."/>
            <person name="Wilson D."/>
            <person name="Wilson R.K."/>
            <person name="Wing R.A."/>
            <person name="Wolfner M.F."/>
            <person name="Wong A."/>
            <person name="Wong G.K."/>
            <person name="Wu C.I."/>
            <person name="Wu G."/>
            <person name="Yamamoto D."/>
            <person name="Yang H.P."/>
            <person name="Yang S.P."/>
            <person name="Yorke J.A."/>
            <person name="Yoshida K."/>
            <person name="Zdobnov E."/>
            <person name="Zhang P."/>
            <person name="Zhang Y."/>
            <person name="Zimin A.V."/>
            <person name="Baldwin J."/>
            <person name="Abdouelleil A."/>
            <person name="Abdulkadir J."/>
            <person name="Abebe A."/>
            <person name="Abera B."/>
            <person name="Abreu J."/>
            <person name="Acer S.C."/>
            <person name="Aftuck L."/>
            <person name="Alexander A."/>
            <person name="An P."/>
            <person name="Anderson E."/>
            <person name="Anderson S."/>
            <person name="Arachi H."/>
            <person name="Azer M."/>
            <person name="Bachantsang P."/>
            <person name="Barry A."/>
            <person name="Bayul T."/>
            <person name="Berlin A."/>
            <person name="Bessette D."/>
            <person name="Bloom T."/>
            <person name="Blye J."/>
            <person name="Boguslavskiy L."/>
            <person name="Bonnet C."/>
            <person name="Boukhgalter B."/>
            <person name="Bourzgui I."/>
            <person name="Brown A."/>
            <person name="Cahill P."/>
            <person name="Channer S."/>
            <person name="Cheshatsang Y."/>
            <person name="Chuda L."/>
            <person name="Citroen M."/>
            <person name="Collymore A."/>
            <person name="Cooke P."/>
            <person name="Costello M."/>
            <person name="D'Aco K."/>
            <person name="Daza R."/>
            <person name="De Haan G."/>
            <person name="DeGray S."/>
            <person name="DeMaso C."/>
            <person name="Dhargay N."/>
            <person name="Dooley K."/>
            <person name="Dooley E."/>
            <person name="Doricent M."/>
            <person name="Dorje P."/>
            <person name="Dorjee K."/>
            <person name="Dupes A."/>
            <person name="Elong R."/>
            <person name="Falk J."/>
            <person name="Farina A."/>
            <person name="Faro S."/>
            <person name="Ferguson D."/>
            <person name="Fisher S."/>
            <person name="Foley C.D."/>
            <person name="Franke A."/>
            <person name="Friedrich D."/>
            <person name="Gadbois L."/>
            <person name="Gearin G."/>
            <person name="Gearin C.R."/>
            <person name="Giannoukos G."/>
            <person name="Goode T."/>
            <person name="Graham J."/>
            <person name="Grandbois E."/>
            <person name="Grewal S."/>
            <person name="Gyaltsen K."/>
            <person name="Hafez N."/>
            <person name="Hagos B."/>
            <person name="Hall J."/>
            <person name="Henson C."/>
            <person name="Hollinger A."/>
            <person name="Honan T."/>
            <person name="Huard M.D."/>
            <person name="Hughes L."/>
            <person name="Hurhula B."/>
            <person name="Husby M.E."/>
            <person name="Kamat A."/>
            <person name="Kanga B."/>
            <person name="Kashin S."/>
            <person name="Khazanovich D."/>
            <person name="Kisner P."/>
            <person name="Lance K."/>
            <person name="Lara M."/>
            <person name="Lee W."/>
            <person name="Lennon N."/>
            <person name="Letendre F."/>
            <person name="LeVine R."/>
            <person name="Lipovsky A."/>
            <person name="Liu X."/>
            <person name="Liu J."/>
            <person name="Liu S."/>
            <person name="Lokyitsang T."/>
            <person name="Lokyitsang Y."/>
            <person name="Lubonja R."/>
            <person name="Lui A."/>
            <person name="MacDonald P."/>
            <person name="Magnisalis V."/>
            <person name="Maru K."/>
            <person name="Matthews C."/>
            <person name="McCusker W."/>
            <person name="McDonough S."/>
            <person name="Mehta T."/>
            <person name="Meldrim J."/>
            <person name="Meneus L."/>
            <person name="Mihai O."/>
            <person name="Mihalev A."/>
            <person name="Mihova T."/>
            <person name="Mittelman R."/>
            <person name="Mlenga V."/>
            <person name="Montmayeur A."/>
            <person name="Mulrain L."/>
            <person name="Navidi A."/>
            <person name="Naylor J."/>
            <person name="Negash T."/>
            <person name="Nguyen T."/>
            <person name="Nguyen N."/>
            <person name="Nicol R."/>
            <person name="Norbu C."/>
            <person name="Norbu N."/>
            <person name="Novod N."/>
            <person name="O'Neill B."/>
            <person name="Osman S."/>
            <person name="Markiewicz E."/>
            <person name="Oyono O.L."/>
            <person name="Patti C."/>
            <person name="Phunkhang P."/>
            <person name="Pierre F."/>
            <person name="Priest M."/>
            <person name="Raghuraman S."/>
            <person name="Rege F."/>
            <person name="Reyes R."/>
            <person name="Rise C."/>
            <person name="Rogov P."/>
            <person name="Ross K."/>
            <person name="Ryan E."/>
            <person name="Settipalli S."/>
            <person name="Shea T."/>
            <person name="Sherpa N."/>
            <person name="Shi L."/>
            <person name="Shih D."/>
            <person name="Sparrow T."/>
            <person name="Spaulding J."/>
            <person name="Stalker J."/>
            <person name="Stange-Thomann N."/>
            <person name="Stavropoulos S."/>
            <person name="Stone C."/>
            <person name="Strader C."/>
            <person name="Tesfaye S."/>
            <person name="Thomson T."/>
            <person name="Thoulutsang Y."/>
            <person name="Thoulutsang D."/>
            <person name="Topham K."/>
            <person name="Topping I."/>
            <person name="Tsamla T."/>
            <person name="Vassiliev H."/>
            <person name="Vo A."/>
            <person name="Wangchuk T."/>
            <person name="Wangdi T."/>
            <person name="Weiand M."/>
            <person name="Wilkinson J."/>
            <person name="Wilson A."/>
            <person name="Yadav S."/>
            <person name="Young G."/>
            <person name="Yu Q."/>
            <person name="Zembek L."/>
            <person name="Zhong D."/>
            <person name="Zimmer A."/>
            <person name="Zwirko Z."/>
            <person name="Jaffe D.B."/>
            <person name="Alvarez P."/>
            <person name="Brockman W."/>
            <person name="Butler J."/>
            <person name="Chin C."/>
            <person name="Gnerre S."/>
            <person name="Grabherr M."/>
            <person name="Kleber M."/>
            <person name="Mauceli E."/>
            <person name="MacCallum I."/>
        </authorList>
    </citation>
    <scope>NUCLEOTIDE SEQUENCE [LARGE SCALE GENOMIC DNA]</scope>
    <source>
        <strain evidence="4">Tucson 14024-0371.13</strain>
    </source>
</reference>
<dbReference type="GO" id="GO:0031024">
    <property type="term" value="P:interphase microtubule organizing center assembly"/>
    <property type="evidence" value="ECO:0007669"/>
    <property type="project" value="EnsemblMetazoa"/>
</dbReference>
<dbReference type="Gene3D" id="1.10.287.1490">
    <property type="match status" value="1"/>
</dbReference>
<keyword evidence="1" id="KW-0175">Coiled coil</keyword>
<dbReference type="InterPro" id="IPR038923">
    <property type="entry name" value="Centrobin"/>
</dbReference>
<dbReference type="GO" id="GO:0051299">
    <property type="term" value="P:centrosome separation"/>
    <property type="evidence" value="ECO:0007669"/>
    <property type="project" value="TreeGrafter"/>
</dbReference>
<sequence length="707" mass="80572">MSDTDTDDTDLLLLIPPNYYTDTAERLLREVKMSAFAAQDALSMPPPPAPTSAAYQFLHPSKKSELNHINTRLQNVGLDAEDDRHFDALSDISTISTNTVRTASAEVKQPRELHGMVHSTPKGGSVEPPRQRNMDDNILVEIDHYLDEKNAHRWRPDFLQHHNENHLRNERIAQEGHTGTNSLPSIRLPSSSSCGLAAEPVRCTRNSLGPSADHKLISLSELWGKSCSDAGTVNDHRTPNRIPCSPSLKEEQLRRQHLEKTVRSLQSQLLEYQQRISVAIDVDRSKDAALNEAEKLAKSLSYEVQQLRDSHQQLEAARGEYHSKIDTLQHELAQAVNLATKFEEKNEKLEGEVDHLRQDAKEWEHKMELMEAQLHGSRRSEELSHAELNKLRDRFAKVDYQQDKLKARIEELEKERNTLSNQKEMLQEYHQKQKSRADSLESQRKSLQETLASLTETETNLKKKLEVQQKSLKQYYQQQMENVVAKKMQEFQNQLDKNEEHLKAEARERERLIAERAVKQLEMINEKNNQELSLIQEKHHEEVELYRLQLANASKKIDELELKLSCYKTKRADIAEKLHGVMEAQWQQALAILTSPGQNSQIPASDTEGESPDLNNARVYPDVETPKTSKSQRSNNTEKNNLDVVGKRDPASPMDKLQAYIELLLSKSPSDFDKLDEILALTSSKKGGPASRPKSEGGGSKLPPWKC</sequence>
<dbReference type="GeneID" id="6507477"/>
<dbReference type="GO" id="GO:1902017">
    <property type="term" value="P:regulation of cilium assembly"/>
    <property type="evidence" value="ECO:0007669"/>
    <property type="project" value="InterPro"/>
</dbReference>
<dbReference type="PhylomeDB" id="B3M777"/>
<dbReference type="Proteomes" id="UP000007801">
    <property type="component" value="Unassembled WGS sequence"/>
</dbReference>
<dbReference type="STRING" id="7217.B3M777"/>
<dbReference type="HOGENOM" id="CLU_392930_0_0_1"/>
<dbReference type="GO" id="GO:0005814">
    <property type="term" value="C:centriole"/>
    <property type="evidence" value="ECO:0007669"/>
    <property type="project" value="EnsemblMetazoa"/>
</dbReference>
<dbReference type="InParanoid" id="B3M777"/>
<dbReference type="FunCoup" id="B3M777">
    <property type="interactions" value="25"/>
</dbReference>
<gene>
    <name evidence="3" type="primary">Dana\GF24848</name>
    <name evidence="3" type="synonym">dana_GLEANR_9539</name>
    <name evidence="3" type="ORF">GF24848</name>
</gene>
<dbReference type="CTD" id="38258"/>
<dbReference type="GO" id="GO:0007099">
    <property type="term" value="P:centriole replication"/>
    <property type="evidence" value="ECO:0007669"/>
    <property type="project" value="InterPro"/>
</dbReference>
<proteinExistence type="predicted"/>
<dbReference type="PANTHER" id="PTHR34439:SF1">
    <property type="entry name" value="CENTROBIN"/>
    <property type="match status" value="1"/>
</dbReference>
<evidence type="ECO:0000313" key="3">
    <source>
        <dbReference type="EMBL" id="EDV38738.1"/>
    </source>
</evidence>
<dbReference type="KEGG" id="dan:6507477"/>
<feature type="coiled-coil region" evidence="1">
    <location>
        <begin position="248"/>
        <end position="464"/>
    </location>
</feature>
<feature type="region of interest" description="Disordered" evidence="2">
    <location>
        <begin position="597"/>
        <end position="651"/>
    </location>
</feature>
<organism evidence="3 4">
    <name type="scientific">Drosophila ananassae</name>
    <name type="common">Fruit fly</name>
    <dbReference type="NCBI Taxonomy" id="7217"/>
    <lineage>
        <taxon>Eukaryota</taxon>
        <taxon>Metazoa</taxon>
        <taxon>Ecdysozoa</taxon>
        <taxon>Arthropoda</taxon>
        <taxon>Hexapoda</taxon>
        <taxon>Insecta</taxon>
        <taxon>Pterygota</taxon>
        <taxon>Neoptera</taxon>
        <taxon>Endopterygota</taxon>
        <taxon>Diptera</taxon>
        <taxon>Brachycera</taxon>
        <taxon>Muscomorpha</taxon>
        <taxon>Ephydroidea</taxon>
        <taxon>Drosophilidae</taxon>
        <taxon>Drosophila</taxon>
        <taxon>Sophophora</taxon>
    </lineage>
</organism>
<feature type="region of interest" description="Disordered" evidence="2">
    <location>
        <begin position="681"/>
        <end position="707"/>
    </location>
</feature>
<dbReference type="eggNOG" id="ENOG502RYQ0">
    <property type="taxonomic scope" value="Eukaryota"/>
</dbReference>